<evidence type="ECO:0000256" key="1">
    <source>
        <dbReference type="ARBA" id="ARBA00022942"/>
    </source>
</evidence>
<dbReference type="GO" id="GO:0005634">
    <property type="term" value="C:nucleus"/>
    <property type="evidence" value="ECO:0007669"/>
    <property type="project" value="TreeGrafter"/>
</dbReference>
<dbReference type="InParanoid" id="A0A1Z5J5K7"/>
<sequence length="244" mass="27339">MNSIGQQLESYLASGNQEEAKTLLNQVKLALLTQPLDVNEQAQAVAALEIGVLLAIQAEDLDLFGRTVALIQPYYSKNSPTTPRRLLVIGLHLMHLLVENRLSEFHSQLELLTEEEAVTPFISFPVGLERQLMVGIYDEILAVKAPDASYQIFLDLTVQTVRDAIADCMEVSYESLTTKQAAEIMKFDSTQELLEYVQESRDDWILQGDVLTFQPVASSGAQDIPSMEWIEQSLTYATEMERIV</sequence>
<dbReference type="PANTHER" id="PTHR12387">
    <property type="entry name" value="26S PROTEASOME NON-ATPASE REGULATORY SUBUNIT 8"/>
    <property type="match status" value="1"/>
</dbReference>
<dbReference type="Gene3D" id="1.25.40.990">
    <property type="match status" value="1"/>
</dbReference>
<gene>
    <name evidence="3" type="ORF">FisN_17Lh021</name>
</gene>
<protein>
    <submittedName>
        <fullName evidence="3">26S proteasome regulatory subunit N12</fullName>
    </submittedName>
</protein>
<name>A0A1Z5J5K7_FISSO</name>
<organism evidence="3 4">
    <name type="scientific">Fistulifera solaris</name>
    <name type="common">Oleaginous diatom</name>
    <dbReference type="NCBI Taxonomy" id="1519565"/>
    <lineage>
        <taxon>Eukaryota</taxon>
        <taxon>Sar</taxon>
        <taxon>Stramenopiles</taxon>
        <taxon>Ochrophyta</taxon>
        <taxon>Bacillariophyta</taxon>
        <taxon>Bacillariophyceae</taxon>
        <taxon>Bacillariophycidae</taxon>
        <taxon>Naviculales</taxon>
        <taxon>Naviculaceae</taxon>
        <taxon>Fistulifera</taxon>
    </lineage>
</organism>
<keyword evidence="1 3" id="KW-0647">Proteasome</keyword>
<dbReference type="EMBL" id="BDSP01000005">
    <property type="protein sequence ID" value="GAX09275.1"/>
    <property type="molecule type" value="Genomic_DNA"/>
</dbReference>
<accession>A0A1Z5J5K7</accession>
<dbReference type="Proteomes" id="UP000198406">
    <property type="component" value="Unassembled WGS sequence"/>
</dbReference>
<evidence type="ECO:0000313" key="4">
    <source>
        <dbReference type="Proteomes" id="UP000198406"/>
    </source>
</evidence>
<dbReference type="AlphaFoldDB" id="A0A1Z5J5K7"/>
<feature type="domain" description="CSN8/PSMD8/EIF3K" evidence="2">
    <location>
        <begin position="87"/>
        <end position="214"/>
    </location>
</feature>
<dbReference type="FunCoup" id="A0A1Z5J5K7">
    <property type="interactions" value="1016"/>
</dbReference>
<keyword evidence="4" id="KW-1185">Reference proteome</keyword>
<dbReference type="InterPro" id="IPR006746">
    <property type="entry name" value="26S_Psome_Rpn12"/>
</dbReference>
<evidence type="ECO:0000259" key="2">
    <source>
        <dbReference type="Pfam" id="PF10075"/>
    </source>
</evidence>
<dbReference type="Pfam" id="PF10075">
    <property type="entry name" value="CSN8_PSD8_EIF3K"/>
    <property type="match status" value="1"/>
</dbReference>
<evidence type="ECO:0000313" key="3">
    <source>
        <dbReference type="EMBL" id="GAX09275.1"/>
    </source>
</evidence>
<reference evidence="3 4" key="1">
    <citation type="journal article" date="2015" name="Plant Cell">
        <title>Oil accumulation by the oleaginous diatom Fistulifera solaris as revealed by the genome and transcriptome.</title>
        <authorList>
            <person name="Tanaka T."/>
            <person name="Maeda Y."/>
            <person name="Veluchamy A."/>
            <person name="Tanaka M."/>
            <person name="Abida H."/>
            <person name="Marechal E."/>
            <person name="Bowler C."/>
            <person name="Muto M."/>
            <person name="Sunaga Y."/>
            <person name="Tanaka M."/>
            <person name="Yoshino T."/>
            <person name="Taniguchi T."/>
            <person name="Fukuda Y."/>
            <person name="Nemoto M."/>
            <person name="Matsumoto M."/>
            <person name="Wong P.S."/>
            <person name="Aburatani S."/>
            <person name="Fujibuchi W."/>
        </authorList>
    </citation>
    <scope>NUCLEOTIDE SEQUENCE [LARGE SCALE GENOMIC DNA]</scope>
    <source>
        <strain evidence="3 4">JPCC DA0580</strain>
    </source>
</reference>
<dbReference type="GO" id="GO:0008541">
    <property type="term" value="C:proteasome regulatory particle, lid subcomplex"/>
    <property type="evidence" value="ECO:0007669"/>
    <property type="project" value="TreeGrafter"/>
</dbReference>
<comment type="caution">
    <text evidence="3">The sequence shown here is derived from an EMBL/GenBank/DDBJ whole genome shotgun (WGS) entry which is preliminary data.</text>
</comment>
<dbReference type="InterPro" id="IPR033464">
    <property type="entry name" value="CSN8_PSD8_EIF3K"/>
</dbReference>
<dbReference type="GO" id="GO:0043161">
    <property type="term" value="P:proteasome-mediated ubiquitin-dependent protein catabolic process"/>
    <property type="evidence" value="ECO:0007669"/>
    <property type="project" value="TreeGrafter"/>
</dbReference>
<dbReference type="PANTHER" id="PTHR12387:SF0">
    <property type="entry name" value="26S PROTEASOME NON-ATPASE REGULATORY SUBUNIT 8"/>
    <property type="match status" value="1"/>
</dbReference>
<proteinExistence type="predicted"/>
<dbReference type="GO" id="GO:0005829">
    <property type="term" value="C:cytosol"/>
    <property type="evidence" value="ECO:0007669"/>
    <property type="project" value="TreeGrafter"/>
</dbReference>
<dbReference type="OrthoDB" id="8775810at2759"/>